<protein>
    <submittedName>
        <fullName evidence="1">Uncharacterized protein</fullName>
    </submittedName>
</protein>
<proteinExistence type="predicted"/>
<reference evidence="1" key="2">
    <citation type="submission" date="2020-09" db="EMBL/GenBank/DDBJ databases">
        <authorList>
            <person name="Sun Q."/>
            <person name="Zhou Y."/>
        </authorList>
    </citation>
    <scope>NUCLEOTIDE SEQUENCE</scope>
    <source>
        <strain evidence="1">CGMCC 4.7299</strain>
    </source>
</reference>
<name>A0A8J3C3L6_9ACTN</name>
<comment type="caution">
    <text evidence="1">The sequence shown here is derived from an EMBL/GenBank/DDBJ whole genome shotgun (WGS) entry which is preliminary data.</text>
</comment>
<organism evidence="1 2">
    <name type="scientific">Mangrovihabitans endophyticus</name>
    <dbReference type="NCBI Taxonomy" id="1751298"/>
    <lineage>
        <taxon>Bacteria</taxon>
        <taxon>Bacillati</taxon>
        <taxon>Actinomycetota</taxon>
        <taxon>Actinomycetes</taxon>
        <taxon>Micromonosporales</taxon>
        <taxon>Micromonosporaceae</taxon>
        <taxon>Mangrovihabitans</taxon>
    </lineage>
</organism>
<evidence type="ECO:0000313" key="1">
    <source>
        <dbReference type="EMBL" id="GGL05242.1"/>
    </source>
</evidence>
<gene>
    <name evidence="1" type="ORF">GCM10012284_44680</name>
</gene>
<keyword evidence="2" id="KW-1185">Reference proteome</keyword>
<dbReference type="AlphaFoldDB" id="A0A8J3C3L6"/>
<accession>A0A8J3C3L6</accession>
<sequence>MSDPASLLHAPVRPGWDCLGCGAPWPCDAALDAVALRFADDPLGLAAYVKLCYWDCLDDVIKNVDLVEHDVPSRVRDRLQSTLARIALTS</sequence>
<evidence type="ECO:0000313" key="2">
    <source>
        <dbReference type="Proteomes" id="UP000656042"/>
    </source>
</evidence>
<dbReference type="EMBL" id="BMMX01000024">
    <property type="protein sequence ID" value="GGL05242.1"/>
    <property type="molecule type" value="Genomic_DNA"/>
</dbReference>
<dbReference type="RefSeq" id="WP_189081239.1">
    <property type="nucleotide sequence ID" value="NZ_BMMX01000024.1"/>
</dbReference>
<dbReference type="Proteomes" id="UP000656042">
    <property type="component" value="Unassembled WGS sequence"/>
</dbReference>
<reference evidence="1" key="1">
    <citation type="journal article" date="2014" name="Int. J. Syst. Evol. Microbiol.">
        <title>Complete genome sequence of Corynebacterium casei LMG S-19264T (=DSM 44701T), isolated from a smear-ripened cheese.</title>
        <authorList>
            <consortium name="US DOE Joint Genome Institute (JGI-PGF)"/>
            <person name="Walter F."/>
            <person name="Albersmeier A."/>
            <person name="Kalinowski J."/>
            <person name="Ruckert C."/>
        </authorList>
    </citation>
    <scope>NUCLEOTIDE SEQUENCE</scope>
    <source>
        <strain evidence="1">CGMCC 4.7299</strain>
    </source>
</reference>